<dbReference type="InterPro" id="IPR036400">
    <property type="entry name" value="Cyt_B5-like_heme/steroid_sf"/>
</dbReference>
<dbReference type="Pfam" id="PF00173">
    <property type="entry name" value="Cyt-b5"/>
    <property type="match status" value="1"/>
</dbReference>
<keyword evidence="4 8" id="KW-0479">Metal-binding</keyword>
<dbReference type="SUPFAM" id="SSF55856">
    <property type="entry name" value="Cytochrome b5-like heme/steroid binding domain"/>
    <property type="match status" value="1"/>
</dbReference>
<feature type="domain" description="Cytochrome b5 heme-binding" evidence="9">
    <location>
        <begin position="4"/>
        <end position="81"/>
    </location>
</feature>
<dbReference type="AlphaFoldDB" id="A0AAV8PEA2"/>
<comment type="similarity">
    <text evidence="7 8">Belongs to the cytochrome b5 family.</text>
</comment>
<dbReference type="PANTHER" id="PTHR19359:SF101">
    <property type="entry name" value="CYTOCHROME B5-LIKE HEME_STEROID BINDING DOMAIN CONTAINING PROTEIN, EXPRESSED"/>
    <property type="match status" value="1"/>
</dbReference>
<evidence type="ECO:0000256" key="6">
    <source>
        <dbReference type="ARBA" id="ARBA00023136"/>
    </source>
</evidence>
<dbReference type="InterPro" id="IPR018506">
    <property type="entry name" value="Cyt_B5_heme-BS"/>
</dbReference>
<dbReference type="InterPro" id="IPR050668">
    <property type="entry name" value="Cytochrome_b5"/>
</dbReference>
<keyword evidence="8" id="KW-1133">Transmembrane helix</keyword>
<evidence type="ECO:0000313" key="11">
    <source>
        <dbReference type="Proteomes" id="UP001222027"/>
    </source>
</evidence>
<dbReference type="InterPro" id="IPR001199">
    <property type="entry name" value="Cyt_B5-like_heme/steroid-bd"/>
</dbReference>
<keyword evidence="5 8" id="KW-0408">Iron</keyword>
<reference evidence="10 11" key="1">
    <citation type="submission" date="2022-12" db="EMBL/GenBank/DDBJ databases">
        <title>Chromosome-scale assembly of the Ensete ventricosum genome.</title>
        <authorList>
            <person name="Dussert Y."/>
            <person name="Stocks J."/>
            <person name="Wendawek A."/>
            <person name="Woldeyes F."/>
            <person name="Nichols R.A."/>
            <person name="Borrell J.S."/>
        </authorList>
    </citation>
    <scope>NUCLEOTIDE SEQUENCE [LARGE SCALE GENOMIC DNA]</scope>
    <source>
        <strain evidence="11">cv. Maze</strain>
        <tissue evidence="10">Seeds</tissue>
    </source>
</reference>
<keyword evidence="6 8" id="KW-0472">Membrane</keyword>
<proteinExistence type="inferred from homology"/>
<evidence type="ECO:0000256" key="1">
    <source>
        <dbReference type="ARBA" id="ARBA00004370"/>
    </source>
</evidence>
<dbReference type="PANTHER" id="PTHR19359">
    <property type="entry name" value="CYTOCHROME B5"/>
    <property type="match status" value="1"/>
</dbReference>
<evidence type="ECO:0000256" key="4">
    <source>
        <dbReference type="ARBA" id="ARBA00022723"/>
    </source>
</evidence>
<evidence type="ECO:0000259" key="9">
    <source>
        <dbReference type="PROSITE" id="PS50255"/>
    </source>
</evidence>
<dbReference type="PRINTS" id="PR00363">
    <property type="entry name" value="CYTOCHROMEB5"/>
</dbReference>
<dbReference type="EMBL" id="JAQQAF010000005">
    <property type="protein sequence ID" value="KAJ8484196.1"/>
    <property type="molecule type" value="Genomic_DNA"/>
</dbReference>
<dbReference type="GO" id="GO:0020037">
    <property type="term" value="F:heme binding"/>
    <property type="evidence" value="ECO:0007669"/>
    <property type="project" value="UniProtKB-UniRule"/>
</dbReference>
<evidence type="ECO:0000256" key="8">
    <source>
        <dbReference type="RuleBase" id="RU362121"/>
    </source>
</evidence>
<protein>
    <recommendedName>
        <fullName evidence="9">Cytochrome b5 heme-binding domain-containing protein</fullName>
    </recommendedName>
</protein>
<dbReference type="GO" id="GO:0046872">
    <property type="term" value="F:metal ion binding"/>
    <property type="evidence" value="ECO:0007669"/>
    <property type="project" value="UniProtKB-UniRule"/>
</dbReference>
<comment type="subcellular location">
    <subcellularLocation>
        <location evidence="1">Membrane</location>
    </subcellularLocation>
</comment>
<evidence type="ECO:0000256" key="3">
    <source>
        <dbReference type="ARBA" id="ARBA00022692"/>
    </source>
</evidence>
<dbReference type="Gene3D" id="3.10.120.10">
    <property type="entry name" value="Cytochrome b5-like heme/steroid binding domain"/>
    <property type="match status" value="1"/>
</dbReference>
<feature type="transmembrane region" description="Helical" evidence="8">
    <location>
        <begin position="110"/>
        <end position="131"/>
    </location>
</feature>
<evidence type="ECO:0000256" key="7">
    <source>
        <dbReference type="ARBA" id="ARBA00038168"/>
    </source>
</evidence>
<dbReference type="PROSITE" id="PS00191">
    <property type="entry name" value="CYTOCHROME_B5_1"/>
    <property type="match status" value="1"/>
</dbReference>
<keyword evidence="2 8" id="KW-0349">Heme</keyword>
<dbReference type="PROSITE" id="PS50255">
    <property type="entry name" value="CYTOCHROME_B5_2"/>
    <property type="match status" value="1"/>
</dbReference>
<gene>
    <name evidence="10" type="ORF">OPV22_016681</name>
</gene>
<evidence type="ECO:0000256" key="5">
    <source>
        <dbReference type="ARBA" id="ARBA00023004"/>
    </source>
</evidence>
<dbReference type="FunFam" id="3.10.120.10:FF:000002">
    <property type="entry name" value="Cytochrome b5 type B"/>
    <property type="match status" value="1"/>
</dbReference>
<comment type="caution">
    <text evidence="10">The sequence shown here is derived from an EMBL/GenBank/DDBJ whole genome shotgun (WGS) entry which is preliminary data.</text>
</comment>
<evidence type="ECO:0000313" key="10">
    <source>
        <dbReference type="EMBL" id="KAJ8484196.1"/>
    </source>
</evidence>
<keyword evidence="11" id="KW-1185">Reference proteome</keyword>
<name>A0AAV8PEA2_ENSVE</name>
<organism evidence="10 11">
    <name type="scientific">Ensete ventricosum</name>
    <name type="common">Abyssinian banana</name>
    <name type="synonym">Musa ensete</name>
    <dbReference type="NCBI Taxonomy" id="4639"/>
    <lineage>
        <taxon>Eukaryota</taxon>
        <taxon>Viridiplantae</taxon>
        <taxon>Streptophyta</taxon>
        <taxon>Embryophyta</taxon>
        <taxon>Tracheophyta</taxon>
        <taxon>Spermatophyta</taxon>
        <taxon>Magnoliopsida</taxon>
        <taxon>Liliopsida</taxon>
        <taxon>Zingiberales</taxon>
        <taxon>Musaceae</taxon>
        <taxon>Ensete</taxon>
    </lineage>
</organism>
<sequence>MQALKTYSPSEISLHTTKKDCWLSIHGKVYDVTTFLEDHPGGEDVILHASATGDATQAFDDVGHSSTATSMMESYVVGTVEGYVSGIKPTSRHRLLKQEQPPPSYSFTEYLLPLLVLGVAFAAWYYLTFYAKAKA</sequence>
<dbReference type="Proteomes" id="UP001222027">
    <property type="component" value="Unassembled WGS sequence"/>
</dbReference>
<evidence type="ECO:0000256" key="2">
    <source>
        <dbReference type="ARBA" id="ARBA00022617"/>
    </source>
</evidence>
<dbReference type="GO" id="GO:0016020">
    <property type="term" value="C:membrane"/>
    <property type="evidence" value="ECO:0007669"/>
    <property type="project" value="UniProtKB-SubCell"/>
</dbReference>
<accession>A0AAV8PEA2</accession>
<keyword evidence="3 8" id="KW-0812">Transmembrane</keyword>
<dbReference type="SMART" id="SM01117">
    <property type="entry name" value="Cyt-b5"/>
    <property type="match status" value="1"/>
</dbReference>